<keyword evidence="20" id="KW-1185">Reference proteome</keyword>
<feature type="compositionally biased region" description="Low complexity" evidence="16">
    <location>
        <begin position="247"/>
        <end position="274"/>
    </location>
</feature>
<evidence type="ECO:0000313" key="20">
    <source>
        <dbReference type="Proteomes" id="UP000275078"/>
    </source>
</evidence>
<keyword evidence="6 15" id="KW-0136">Cellulose degradation</keyword>
<reference evidence="19 20" key="1">
    <citation type="journal article" date="2018" name="Nat. Ecol. Evol.">
        <title>Pezizomycetes genomes reveal the molecular basis of ectomycorrhizal truffle lifestyle.</title>
        <authorList>
            <person name="Murat C."/>
            <person name="Payen T."/>
            <person name="Noel B."/>
            <person name="Kuo A."/>
            <person name="Morin E."/>
            <person name="Chen J."/>
            <person name="Kohler A."/>
            <person name="Krizsan K."/>
            <person name="Balestrini R."/>
            <person name="Da Silva C."/>
            <person name="Montanini B."/>
            <person name="Hainaut M."/>
            <person name="Levati E."/>
            <person name="Barry K.W."/>
            <person name="Belfiori B."/>
            <person name="Cichocki N."/>
            <person name="Clum A."/>
            <person name="Dockter R.B."/>
            <person name="Fauchery L."/>
            <person name="Guy J."/>
            <person name="Iotti M."/>
            <person name="Le Tacon F."/>
            <person name="Lindquist E.A."/>
            <person name="Lipzen A."/>
            <person name="Malagnac F."/>
            <person name="Mello A."/>
            <person name="Molinier V."/>
            <person name="Miyauchi S."/>
            <person name="Poulain J."/>
            <person name="Riccioni C."/>
            <person name="Rubini A."/>
            <person name="Sitrit Y."/>
            <person name="Splivallo R."/>
            <person name="Traeger S."/>
            <person name="Wang M."/>
            <person name="Zifcakova L."/>
            <person name="Wipf D."/>
            <person name="Zambonelli A."/>
            <person name="Paolocci F."/>
            <person name="Nowrousian M."/>
            <person name="Ottonello S."/>
            <person name="Baldrian P."/>
            <person name="Spatafora J.W."/>
            <person name="Henrissat B."/>
            <person name="Nagy L.G."/>
            <person name="Aury J.M."/>
            <person name="Wincker P."/>
            <person name="Grigoriev I.V."/>
            <person name="Bonfante P."/>
            <person name="Martin F.M."/>
        </authorList>
    </citation>
    <scope>NUCLEOTIDE SEQUENCE [LARGE SCALE GENOMIC DNA]</scope>
    <source>
        <strain evidence="19 20">RN42</strain>
    </source>
</reference>
<dbReference type="SUPFAM" id="SSF57180">
    <property type="entry name" value="Cellulose-binding domain"/>
    <property type="match status" value="1"/>
</dbReference>
<keyword evidence="7" id="KW-0560">Oxidoreductase</keyword>
<gene>
    <name evidence="19" type="ORF">BJ508DRAFT_116570</name>
</gene>
<evidence type="ECO:0000256" key="8">
    <source>
        <dbReference type="ARBA" id="ARBA00023008"/>
    </source>
</evidence>
<comment type="similarity">
    <text evidence="13">Belongs to the polysaccharide monooxygenase AA9 family.</text>
</comment>
<evidence type="ECO:0000256" key="1">
    <source>
        <dbReference type="ARBA" id="ARBA00001973"/>
    </source>
</evidence>
<evidence type="ECO:0000256" key="16">
    <source>
        <dbReference type="SAM" id="MobiDB-lite"/>
    </source>
</evidence>
<dbReference type="Proteomes" id="UP000275078">
    <property type="component" value="Unassembled WGS sequence"/>
</dbReference>
<evidence type="ECO:0000259" key="18">
    <source>
        <dbReference type="SMART" id="SM00236"/>
    </source>
</evidence>
<dbReference type="GO" id="GO:0046872">
    <property type="term" value="F:metal ion binding"/>
    <property type="evidence" value="ECO:0007669"/>
    <property type="project" value="UniProtKB-KW"/>
</dbReference>
<keyword evidence="3 15" id="KW-0964">Secreted</keyword>
<keyword evidence="12 15" id="KW-0624">Polysaccharide degradation</keyword>
<dbReference type="Pfam" id="PF00734">
    <property type="entry name" value="CBM_1"/>
    <property type="match status" value="1"/>
</dbReference>
<evidence type="ECO:0000256" key="4">
    <source>
        <dbReference type="ARBA" id="ARBA00022723"/>
    </source>
</evidence>
<dbReference type="Pfam" id="PF03443">
    <property type="entry name" value="AA9"/>
    <property type="match status" value="1"/>
</dbReference>
<dbReference type="AlphaFoldDB" id="A0A3N4I6J2"/>
<dbReference type="InterPro" id="IPR000254">
    <property type="entry name" value="CBD"/>
</dbReference>
<proteinExistence type="inferred from homology"/>
<feature type="signal peptide" evidence="17">
    <location>
        <begin position="1"/>
        <end position="19"/>
    </location>
</feature>
<feature type="chain" id="PRO_5018122444" description="AA9 family lytic polysaccharide monooxygenase" evidence="17">
    <location>
        <begin position="20"/>
        <end position="339"/>
    </location>
</feature>
<evidence type="ECO:0000256" key="3">
    <source>
        <dbReference type="ARBA" id="ARBA00022525"/>
    </source>
</evidence>
<dbReference type="PANTHER" id="PTHR33353:SF17">
    <property type="entry name" value="ENDO-BETA-1,4-GLUCANASE D"/>
    <property type="match status" value="1"/>
</dbReference>
<dbReference type="EMBL" id="ML119682">
    <property type="protein sequence ID" value="RPA81087.1"/>
    <property type="molecule type" value="Genomic_DNA"/>
</dbReference>
<dbReference type="InterPro" id="IPR035971">
    <property type="entry name" value="CBD_sf"/>
</dbReference>
<dbReference type="EC" id="1.14.99.56" evidence="15"/>
<evidence type="ECO:0000256" key="11">
    <source>
        <dbReference type="ARBA" id="ARBA00023277"/>
    </source>
</evidence>
<accession>A0A3N4I6J2</accession>
<comment type="subcellular location">
    <subcellularLocation>
        <location evidence="2 15">Secreted</location>
    </subcellularLocation>
</comment>
<dbReference type="PANTHER" id="PTHR33353">
    <property type="entry name" value="PUTATIVE (AFU_ORTHOLOGUE AFUA_1G12560)-RELATED"/>
    <property type="match status" value="1"/>
</dbReference>
<evidence type="ECO:0000256" key="7">
    <source>
        <dbReference type="ARBA" id="ARBA00023002"/>
    </source>
</evidence>
<dbReference type="GO" id="GO:0030245">
    <property type="term" value="P:cellulose catabolic process"/>
    <property type="evidence" value="ECO:0007669"/>
    <property type="project" value="UniProtKB-UniRule"/>
</dbReference>
<keyword evidence="5 17" id="KW-0732">Signal</keyword>
<dbReference type="SMART" id="SM00236">
    <property type="entry name" value="fCBD"/>
    <property type="match status" value="1"/>
</dbReference>
<dbReference type="InterPro" id="IPR049892">
    <property type="entry name" value="AA9"/>
</dbReference>
<keyword evidence="11 15" id="KW-0119">Carbohydrate metabolism</keyword>
<evidence type="ECO:0000313" key="19">
    <source>
        <dbReference type="EMBL" id="RPA81087.1"/>
    </source>
</evidence>
<evidence type="ECO:0000256" key="12">
    <source>
        <dbReference type="ARBA" id="ARBA00023326"/>
    </source>
</evidence>
<evidence type="ECO:0000256" key="15">
    <source>
        <dbReference type="RuleBase" id="RU368122"/>
    </source>
</evidence>
<dbReference type="STRING" id="1160509.A0A3N4I6J2"/>
<feature type="region of interest" description="Disordered" evidence="16">
    <location>
        <begin position="238"/>
        <end position="302"/>
    </location>
</feature>
<comment type="domain">
    <text evidence="15">Has a modular structure: an endo-beta-1,4-glucanase catalytic module at the N-terminus, a linker rich in serines and threonines, and a C-terminal carbohydrate-binding module (CBM).</text>
</comment>
<dbReference type="InterPro" id="IPR005103">
    <property type="entry name" value="AA9_LPMO"/>
</dbReference>
<protein>
    <recommendedName>
        <fullName evidence="15">AA9 family lytic polysaccharide monooxygenase</fullName>
        <ecNumber evidence="15">1.14.99.56</ecNumber>
    </recommendedName>
    <alternativeName>
        <fullName evidence="15">Endo-beta-1,4-glucanase</fullName>
    </alternativeName>
    <alternativeName>
        <fullName evidence="15">Glycosyl hydrolase 61 family protein</fullName>
    </alternativeName>
</protein>
<comment type="catalytic activity">
    <reaction evidence="14 15">
        <text>[(1-&gt;4)-beta-D-glucosyl]n+m + reduced acceptor + O2 = 4-dehydro-beta-D-glucosyl-[(1-&gt;4)-beta-D-glucosyl]n-1 + [(1-&gt;4)-beta-D-glucosyl]m + acceptor + H2O.</text>
        <dbReference type="EC" id="1.14.99.56"/>
    </reaction>
</comment>
<dbReference type="GO" id="GO:0030248">
    <property type="term" value="F:cellulose binding"/>
    <property type="evidence" value="ECO:0007669"/>
    <property type="project" value="UniProtKB-UniRule"/>
</dbReference>
<evidence type="ECO:0000256" key="14">
    <source>
        <dbReference type="ARBA" id="ARBA00045077"/>
    </source>
</evidence>
<dbReference type="Gene3D" id="2.70.50.70">
    <property type="match status" value="1"/>
</dbReference>
<dbReference type="GO" id="GO:0005576">
    <property type="term" value="C:extracellular region"/>
    <property type="evidence" value="ECO:0007669"/>
    <property type="project" value="UniProtKB-SubCell"/>
</dbReference>
<keyword evidence="4" id="KW-0479">Metal-binding</keyword>
<evidence type="ECO:0000256" key="9">
    <source>
        <dbReference type="ARBA" id="ARBA00023033"/>
    </source>
</evidence>
<evidence type="ECO:0000256" key="13">
    <source>
        <dbReference type="ARBA" id="ARBA00044502"/>
    </source>
</evidence>
<dbReference type="OrthoDB" id="2525337at2759"/>
<comment type="cofactor">
    <cofactor evidence="1">
        <name>Cu(2+)</name>
        <dbReference type="ChEBI" id="CHEBI:29036"/>
    </cofactor>
</comment>
<feature type="compositionally biased region" description="Low complexity" evidence="16">
    <location>
        <begin position="281"/>
        <end position="296"/>
    </location>
</feature>
<feature type="domain" description="CBM1" evidence="18">
    <location>
        <begin position="305"/>
        <end position="337"/>
    </location>
</feature>
<keyword evidence="9" id="KW-0503">Monooxygenase</keyword>
<organism evidence="19 20">
    <name type="scientific">Ascobolus immersus RN42</name>
    <dbReference type="NCBI Taxonomy" id="1160509"/>
    <lineage>
        <taxon>Eukaryota</taxon>
        <taxon>Fungi</taxon>
        <taxon>Dikarya</taxon>
        <taxon>Ascomycota</taxon>
        <taxon>Pezizomycotina</taxon>
        <taxon>Pezizomycetes</taxon>
        <taxon>Pezizales</taxon>
        <taxon>Ascobolaceae</taxon>
        <taxon>Ascobolus</taxon>
    </lineage>
</organism>
<evidence type="ECO:0000256" key="2">
    <source>
        <dbReference type="ARBA" id="ARBA00004613"/>
    </source>
</evidence>
<dbReference type="GO" id="GO:0008810">
    <property type="term" value="F:cellulase activity"/>
    <property type="evidence" value="ECO:0007669"/>
    <property type="project" value="UniProtKB-UniRule"/>
</dbReference>
<name>A0A3N4I6J2_ASCIM</name>
<keyword evidence="8" id="KW-0186">Copper</keyword>
<comment type="function">
    <text evidence="15">Lytic polysaccharide monooxygenase (LMPO) that depolymerizes crystalline and amorphous polysaccharides via the oxidation of scissile alpha- or beta-(1-4)-glycosidic bonds, yielding C1 and/or C4 oxidation products. Catalysis by LPMOs requires the reduction of the active-site copper from Cu(II) to Cu(I) by a reducing agent and H(2)O(2) or O(2) as a cosubstrate.</text>
</comment>
<dbReference type="CDD" id="cd21175">
    <property type="entry name" value="LPMO_AA9"/>
    <property type="match status" value="1"/>
</dbReference>
<evidence type="ECO:0000256" key="10">
    <source>
        <dbReference type="ARBA" id="ARBA00023157"/>
    </source>
</evidence>
<evidence type="ECO:0000256" key="17">
    <source>
        <dbReference type="SAM" id="SignalP"/>
    </source>
</evidence>
<dbReference type="GO" id="GO:0004497">
    <property type="term" value="F:monooxygenase activity"/>
    <property type="evidence" value="ECO:0007669"/>
    <property type="project" value="UniProtKB-KW"/>
</dbReference>
<evidence type="ECO:0000256" key="6">
    <source>
        <dbReference type="ARBA" id="ARBA00023001"/>
    </source>
</evidence>
<sequence>MKFATLIPFVAAMVGTASAHSTVFGLWVNGAFQGDGRNTYIRSPPSNSPVKDFETTDINCNSNNRLVASSVNVKAGDTIDFEWHHDNRNDDIIDLSHKGPILVYIAEASSNGNGAVWTKLAHEGFSNGQWAVERLVANGGKHSVKLPSTLAAGDYLLRAEIIAHHESDTSVYVNPARGAQFYPSCSQIKVTAGGTAKPPQKFNFIGGYARNDPGIVFDLYGGNANAYKIPGPAPWDGSVSGAQPVPTSSAVQTTLRTTTRSSTVAPAPTSSSAPVKPPTPSSTSTSTAAPAPTQAPGSGSGVRVAEWQRCGGIGMAKQQCAQGLTCKEWNPYYFQCIKA</sequence>
<keyword evidence="10 15" id="KW-1015">Disulfide bond</keyword>
<evidence type="ECO:0000256" key="5">
    <source>
        <dbReference type="ARBA" id="ARBA00022729"/>
    </source>
</evidence>